<dbReference type="NCBIfam" id="NF012174">
    <property type="entry name" value="tet_MFS_A_B_C_D"/>
    <property type="match status" value="1"/>
</dbReference>
<evidence type="ECO:0000313" key="11">
    <source>
        <dbReference type="Proteomes" id="UP000280434"/>
    </source>
</evidence>
<dbReference type="RefSeq" id="WP_121281904.1">
    <property type="nucleotide sequence ID" value="NZ_RBZV01000026.1"/>
</dbReference>
<dbReference type="AlphaFoldDB" id="A0A494X508"/>
<dbReference type="GO" id="GO:0022857">
    <property type="term" value="F:transmembrane transporter activity"/>
    <property type="evidence" value="ECO:0007669"/>
    <property type="project" value="InterPro"/>
</dbReference>
<dbReference type="Gene3D" id="1.20.1250.20">
    <property type="entry name" value="MFS general substrate transporter like domains"/>
    <property type="match status" value="1"/>
</dbReference>
<evidence type="ECO:0000313" key="10">
    <source>
        <dbReference type="EMBL" id="RKP43286.1"/>
    </source>
</evidence>
<evidence type="ECO:0000256" key="3">
    <source>
        <dbReference type="ARBA" id="ARBA00007520"/>
    </source>
</evidence>
<dbReference type="PANTHER" id="PTHR23504">
    <property type="entry name" value="MAJOR FACILITATOR SUPERFAMILY DOMAIN-CONTAINING PROTEIN 10"/>
    <property type="match status" value="1"/>
</dbReference>
<dbReference type="Proteomes" id="UP000280434">
    <property type="component" value="Unassembled WGS sequence"/>
</dbReference>
<dbReference type="SUPFAM" id="SSF103473">
    <property type="entry name" value="MFS general substrate transporter"/>
    <property type="match status" value="1"/>
</dbReference>
<sequence length="407" mass="42712">MSRSVVVIMMAVLLDAVGIGLILPILPALLRSLAGANSNISTHFGALLAIYALMQFLFAPILGALSDRFGRRPVLLLSLVGAALDYLLMAAAPSLIWLYIGRVLSGVTGANLSVATAYLTDVTPEGDRARRFGQMGAMMGIGFIAGPLIGGALGGVYLRAPFLAAAAMNALNLLLAWWALPESRTAAMRSQAAARRLNLNAFASLHRLDGTPQLMPLVGVYAVIVLAGQVPGVLWILYGQDHFGWSPMIAGMSLASYGACHALSQAFAIGPIVKRLGERRALVLGLAADVLGLVLMAVATHAWMPFVLLPLFAVGSMTIPALQAMMARQVDDARQGELQGTLTSTASLISAGGPLAVTAIYSATRATLPGGVWLLGAACYLAVLPLLFNARMRTLGRAEEQQAETRV</sequence>
<dbReference type="EMBL" id="RBZV01000026">
    <property type="protein sequence ID" value="RKP43286.1"/>
    <property type="molecule type" value="Genomic_DNA"/>
</dbReference>
<evidence type="ECO:0000259" key="9">
    <source>
        <dbReference type="PROSITE" id="PS50850"/>
    </source>
</evidence>
<accession>A0A494X508</accession>
<comment type="similarity">
    <text evidence="3">Belongs to the major facilitator superfamily. TCR/Tet family.</text>
</comment>
<dbReference type="PROSITE" id="PS50850">
    <property type="entry name" value="MFS"/>
    <property type="match status" value="1"/>
</dbReference>
<keyword evidence="6 8" id="KW-1133">Transmembrane helix</keyword>
<feature type="transmembrane region" description="Helical" evidence="8">
    <location>
        <begin position="74"/>
        <end position="93"/>
    </location>
</feature>
<dbReference type="PROSITE" id="PS00216">
    <property type="entry name" value="SUGAR_TRANSPORT_1"/>
    <property type="match status" value="1"/>
</dbReference>
<feature type="transmembrane region" description="Helical" evidence="8">
    <location>
        <begin position="281"/>
        <end position="300"/>
    </location>
</feature>
<organism evidence="10 11">
    <name type="scientific">Trinickia fusca</name>
    <dbReference type="NCBI Taxonomy" id="2419777"/>
    <lineage>
        <taxon>Bacteria</taxon>
        <taxon>Pseudomonadati</taxon>
        <taxon>Pseudomonadota</taxon>
        <taxon>Betaproteobacteria</taxon>
        <taxon>Burkholderiales</taxon>
        <taxon>Burkholderiaceae</taxon>
        <taxon>Trinickia</taxon>
    </lineage>
</organism>
<dbReference type="InterPro" id="IPR011701">
    <property type="entry name" value="MFS"/>
</dbReference>
<evidence type="ECO:0000256" key="4">
    <source>
        <dbReference type="ARBA" id="ARBA00022448"/>
    </source>
</evidence>
<feature type="transmembrane region" description="Helical" evidence="8">
    <location>
        <begin position="306"/>
        <end position="325"/>
    </location>
</feature>
<dbReference type="InterPro" id="IPR005829">
    <property type="entry name" value="Sugar_transporter_CS"/>
</dbReference>
<evidence type="ECO:0000256" key="6">
    <source>
        <dbReference type="ARBA" id="ARBA00022989"/>
    </source>
</evidence>
<evidence type="ECO:0000256" key="5">
    <source>
        <dbReference type="ARBA" id="ARBA00022692"/>
    </source>
</evidence>
<evidence type="ECO:0000256" key="2">
    <source>
        <dbReference type="ARBA" id="ARBA00004141"/>
    </source>
</evidence>
<dbReference type="OrthoDB" id="9814026at2"/>
<keyword evidence="7 8" id="KW-0472">Membrane</keyword>
<comment type="caution">
    <text evidence="10">The sequence shown here is derived from an EMBL/GenBank/DDBJ whole genome shotgun (WGS) entry which is preliminary data.</text>
</comment>
<dbReference type="CDD" id="cd17388">
    <property type="entry name" value="MFS_TetA"/>
    <property type="match status" value="1"/>
</dbReference>
<evidence type="ECO:0000256" key="7">
    <source>
        <dbReference type="ARBA" id="ARBA00023136"/>
    </source>
</evidence>
<feature type="transmembrane region" description="Helical" evidence="8">
    <location>
        <begin position="132"/>
        <end position="154"/>
    </location>
</feature>
<feature type="transmembrane region" description="Helical" evidence="8">
    <location>
        <begin position="160"/>
        <end position="180"/>
    </location>
</feature>
<keyword evidence="11" id="KW-1185">Reference proteome</keyword>
<keyword evidence="5 8" id="KW-0812">Transmembrane</keyword>
<dbReference type="InterPro" id="IPR001958">
    <property type="entry name" value="Tet-R_TetA/multi-R_MdtG-like"/>
</dbReference>
<dbReference type="InterPro" id="IPR036259">
    <property type="entry name" value="MFS_trans_sf"/>
</dbReference>
<feature type="transmembrane region" description="Helical" evidence="8">
    <location>
        <begin position="346"/>
        <end position="364"/>
    </location>
</feature>
<feature type="transmembrane region" description="Helical" evidence="8">
    <location>
        <begin position="370"/>
        <end position="388"/>
    </location>
</feature>
<comment type="subcellular location">
    <subcellularLocation>
        <location evidence="2">Membrane</location>
        <topology evidence="2">Multi-pass membrane protein</topology>
    </subcellularLocation>
</comment>
<dbReference type="GO" id="GO:0016020">
    <property type="term" value="C:membrane"/>
    <property type="evidence" value="ECO:0007669"/>
    <property type="project" value="UniProtKB-SubCell"/>
</dbReference>
<keyword evidence="4" id="KW-0813">Transport</keyword>
<dbReference type="Pfam" id="PF07690">
    <property type="entry name" value="MFS_1"/>
    <property type="match status" value="2"/>
</dbReference>
<dbReference type="PANTHER" id="PTHR23504:SF15">
    <property type="entry name" value="MAJOR FACILITATOR SUPERFAMILY (MFS) PROFILE DOMAIN-CONTAINING PROTEIN"/>
    <property type="match status" value="1"/>
</dbReference>
<feature type="transmembrane region" description="Helical" evidence="8">
    <location>
        <begin position="214"/>
        <end position="238"/>
    </location>
</feature>
<feature type="domain" description="Major facilitator superfamily (MFS) profile" evidence="9">
    <location>
        <begin position="4"/>
        <end position="394"/>
    </location>
</feature>
<protein>
    <submittedName>
        <fullName evidence="10">Tet(A)/Tet(B)/Tet(C) family tetracycline efflux MFS transporter</fullName>
    </submittedName>
</protein>
<comment type="function">
    <text evidence="1">Resistance to tetracycline by an active tetracycline efflux. This is an energy-dependent process that decreases the accumulation of the antibiotic in whole cells. This protein functions as a metal-tetracycline/H(+) antiporter.</text>
</comment>
<name>A0A494X508_9BURK</name>
<evidence type="ECO:0000256" key="1">
    <source>
        <dbReference type="ARBA" id="ARBA00003279"/>
    </source>
</evidence>
<evidence type="ECO:0000256" key="8">
    <source>
        <dbReference type="SAM" id="Phobius"/>
    </source>
</evidence>
<gene>
    <name evidence="10" type="primary">tet</name>
    <name evidence="10" type="ORF">D7S89_26895</name>
</gene>
<feature type="transmembrane region" description="Helical" evidence="8">
    <location>
        <begin position="7"/>
        <end position="30"/>
    </location>
</feature>
<dbReference type="PRINTS" id="PR01035">
    <property type="entry name" value="TCRTETA"/>
</dbReference>
<proteinExistence type="inferred from homology"/>
<feature type="transmembrane region" description="Helical" evidence="8">
    <location>
        <begin position="244"/>
        <end position="269"/>
    </location>
</feature>
<dbReference type="InterPro" id="IPR020846">
    <property type="entry name" value="MFS_dom"/>
</dbReference>
<feature type="transmembrane region" description="Helical" evidence="8">
    <location>
        <begin position="42"/>
        <end position="62"/>
    </location>
</feature>
<reference evidence="10 11" key="1">
    <citation type="submission" date="2018-10" db="EMBL/GenBank/DDBJ databases">
        <title>Paraburkholderia sp. 7MK8-2, isolated from soil.</title>
        <authorList>
            <person name="Gao Z.-H."/>
            <person name="Qiu L.-H."/>
        </authorList>
    </citation>
    <scope>NUCLEOTIDE SEQUENCE [LARGE SCALE GENOMIC DNA]</scope>
    <source>
        <strain evidence="10 11">7MK8-2</strain>
    </source>
</reference>
<feature type="transmembrane region" description="Helical" evidence="8">
    <location>
        <begin position="99"/>
        <end position="120"/>
    </location>
</feature>